<evidence type="ECO:0000313" key="3">
    <source>
        <dbReference type="Proteomes" id="UP000297280"/>
    </source>
</evidence>
<sequence>MYINQDLSANEAYNLAQSKSRWVNPNMSLLFSLNDFKKVIERKKLEKQAAQNKDTVVRNKSLTRHRQSLSANDLDTASSPGRNRANSSHVSPPRDPVVREPLITKVASIKESEIKEEANSACNSAIDRLGRFNFGFGDIPRIEPFTKFEINPRVDRLPSQEDKWQLDTMSPRPHDDDAQSDMMSPRITEMTRNPLEHAFARGIPQESSSSGTPSLFSPRGFDFQRTAFFPPTVAIHPNLPPAQDPRSPPITGEATITRSIDDFL</sequence>
<dbReference type="Proteomes" id="UP000297280">
    <property type="component" value="Unassembled WGS sequence"/>
</dbReference>
<evidence type="ECO:0000256" key="1">
    <source>
        <dbReference type="SAM" id="MobiDB-lite"/>
    </source>
</evidence>
<accession>A0A4Z1KID0</accession>
<comment type="caution">
    <text evidence="2">The sequence shown here is derived from an EMBL/GenBank/DDBJ whole genome shotgun (WGS) entry which is preliminary data.</text>
</comment>
<feature type="compositionally biased region" description="Polar residues" evidence="1">
    <location>
        <begin position="49"/>
        <end position="60"/>
    </location>
</feature>
<proteinExistence type="predicted"/>
<keyword evidence="3" id="KW-1185">Reference proteome</keyword>
<feature type="region of interest" description="Disordered" evidence="1">
    <location>
        <begin position="236"/>
        <end position="264"/>
    </location>
</feature>
<organism evidence="2 3">
    <name type="scientific">Botrytis porri</name>
    <dbReference type="NCBI Taxonomy" id="87229"/>
    <lineage>
        <taxon>Eukaryota</taxon>
        <taxon>Fungi</taxon>
        <taxon>Dikarya</taxon>
        <taxon>Ascomycota</taxon>
        <taxon>Pezizomycotina</taxon>
        <taxon>Leotiomycetes</taxon>
        <taxon>Helotiales</taxon>
        <taxon>Sclerotiniaceae</taxon>
        <taxon>Botrytis</taxon>
    </lineage>
</organism>
<evidence type="ECO:0000313" key="2">
    <source>
        <dbReference type="EMBL" id="TGO85807.1"/>
    </source>
</evidence>
<feature type="compositionally biased region" description="Polar residues" evidence="1">
    <location>
        <begin position="68"/>
        <end position="90"/>
    </location>
</feature>
<name>A0A4Z1KID0_9HELO</name>
<dbReference type="AlphaFoldDB" id="A0A4Z1KID0"/>
<reference evidence="2 3" key="1">
    <citation type="submission" date="2017-12" db="EMBL/GenBank/DDBJ databases">
        <title>Comparative genomics of Botrytis spp.</title>
        <authorList>
            <person name="Valero-Jimenez C.A."/>
            <person name="Tapia P."/>
            <person name="Veloso J."/>
            <person name="Silva-Moreno E."/>
            <person name="Staats M."/>
            <person name="Valdes J.H."/>
            <person name="Van Kan J.A.L."/>
        </authorList>
    </citation>
    <scope>NUCLEOTIDE SEQUENCE [LARGE SCALE GENOMIC DNA]</scope>
    <source>
        <strain evidence="2 3">MUCL3349</strain>
    </source>
</reference>
<gene>
    <name evidence="2" type="ORF">BPOR_0362g00080</name>
</gene>
<feature type="region of interest" description="Disordered" evidence="1">
    <location>
        <begin position="47"/>
        <end position="96"/>
    </location>
</feature>
<dbReference type="EMBL" id="PQXO01000361">
    <property type="protein sequence ID" value="TGO85807.1"/>
    <property type="molecule type" value="Genomic_DNA"/>
</dbReference>
<dbReference type="STRING" id="87229.A0A4Z1KID0"/>
<protein>
    <submittedName>
        <fullName evidence="2">Uncharacterized protein</fullName>
    </submittedName>
</protein>
<feature type="compositionally biased region" description="Pro residues" evidence="1">
    <location>
        <begin position="238"/>
        <end position="248"/>
    </location>
</feature>